<proteinExistence type="predicted"/>
<dbReference type="EMBL" id="JARBHA010000004">
    <property type="protein sequence ID" value="KAJ9702942.1"/>
    <property type="molecule type" value="Genomic_DNA"/>
</dbReference>
<dbReference type="Proteomes" id="UP001168098">
    <property type="component" value="Unassembled WGS sequence"/>
</dbReference>
<keyword evidence="1" id="KW-0732">Signal</keyword>
<feature type="signal peptide" evidence="1">
    <location>
        <begin position="1"/>
        <end position="23"/>
    </location>
</feature>
<evidence type="ECO:0000313" key="2">
    <source>
        <dbReference type="EMBL" id="KAJ9702942.1"/>
    </source>
</evidence>
<evidence type="ECO:0000256" key="1">
    <source>
        <dbReference type="SAM" id="SignalP"/>
    </source>
</evidence>
<name>A0AA39A9J1_VITRO</name>
<sequence length="107" mass="12015">MGQVPKPLMIVLLTLIVCSCSQALQNLRQSHGGSDPIHHDMEDAMKREAYGIYQESEKGSDPIHRKMEDQIGRGSADPIHQKIKGHMGTNTYKIYRKVPTVPNPIHN</sequence>
<protein>
    <submittedName>
        <fullName evidence="2">Uncharacterized protein</fullName>
    </submittedName>
</protein>
<evidence type="ECO:0000313" key="3">
    <source>
        <dbReference type="Proteomes" id="UP001168098"/>
    </source>
</evidence>
<accession>A0AA39A9J1</accession>
<feature type="chain" id="PRO_5041241152" evidence="1">
    <location>
        <begin position="24"/>
        <end position="107"/>
    </location>
</feature>
<organism evidence="2 3">
    <name type="scientific">Vitis rotundifolia</name>
    <name type="common">Muscadine grape</name>
    <dbReference type="NCBI Taxonomy" id="103349"/>
    <lineage>
        <taxon>Eukaryota</taxon>
        <taxon>Viridiplantae</taxon>
        <taxon>Streptophyta</taxon>
        <taxon>Embryophyta</taxon>
        <taxon>Tracheophyta</taxon>
        <taxon>Spermatophyta</taxon>
        <taxon>Magnoliopsida</taxon>
        <taxon>eudicotyledons</taxon>
        <taxon>Gunneridae</taxon>
        <taxon>Pentapetalae</taxon>
        <taxon>rosids</taxon>
        <taxon>Vitales</taxon>
        <taxon>Vitaceae</taxon>
        <taxon>Viteae</taxon>
        <taxon>Vitis</taxon>
    </lineage>
</organism>
<dbReference type="PROSITE" id="PS51257">
    <property type="entry name" value="PROKAR_LIPOPROTEIN"/>
    <property type="match status" value="1"/>
</dbReference>
<reference evidence="2 3" key="1">
    <citation type="journal article" date="2023" name="BMC Biotechnol.">
        <title>Vitis rotundifolia cv Carlos genome sequencing.</title>
        <authorList>
            <person name="Huff M."/>
            <person name="Hulse-Kemp A."/>
            <person name="Scheffler B."/>
            <person name="Youngblood R."/>
            <person name="Simpson S."/>
            <person name="Babiker E."/>
            <person name="Staton M."/>
        </authorList>
    </citation>
    <scope>NUCLEOTIDE SEQUENCE [LARGE SCALE GENOMIC DNA]</scope>
    <source>
        <tissue evidence="2">Leaf</tissue>
    </source>
</reference>
<gene>
    <name evidence="2" type="ORF">PVL29_004615</name>
</gene>
<comment type="caution">
    <text evidence="2">The sequence shown here is derived from an EMBL/GenBank/DDBJ whole genome shotgun (WGS) entry which is preliminary data.</text>
</comment>
<keyword evidence="3" id="KW-1185">Reference proteome</keyword>
<dbReference type="AlphaFoldDB" id="A0AA39A9J1"/>